<dbReference type="EMBL" id="BART01011099">
    <property type="protein sequence ID" value="GAG80733.1"/>
    <property type="molecule type" value="Genomic_DNA"/>
</dbReference>
<dbReference type="InterPro" id="IPR000415">
    <property type="entry name" value="Nitroreductase-like"/>
</dbReference>
<evidence type="ECO:0000259" key="1">
    <source>
        <dbReference type="Pfam" id="PF00881"/>
    </source>
</evidence>
<dbReference type="GO" id="GO:0016491">
    <property type="term" value="F:oxidoreductase activity"/>
    <property type="evidence" value="ECO:0007669"/>
    <property type="project" value="InterPro"/>
</dbReference>
<gene>
    <name evidence="2" type="ORF">S01H4_23814</name>
</gene>
<reference evidence="2" key="1">
    <citation type="journal article" date="2014" name="Front. Microbiol.">
        <title>High frequency of phylogenetically diverse reductive dehalogenase-homologous genes in deep subseafloor sedimentary metagenomes.</title>
        <authorList>
            <person name="Kawai M."/>
            <person name="Futagami T."/>
            <person name="Toyoda A."/>
            <person name="Takaki Y."/>
            <person name="Nishi S."/>
            <person name="Hori S."/>
            <person name="Arai W."/>
            <person name="Tsubouchi T."/>
            <person name="Morono Y."/>
            <person name="Uchiyama I."/>
            <person name="Ito T."/>
            <person name="Fujiyama A."/>
            <person name="Inagaki F."/>
            <person name="Takami H."/>
        </authorList>
    </citation>
    <scope>NUCLEOTIDE SEQUENCE</scope>
    <source>
        <strain evidence="2">Expedition CK06-06</strain>
    </source>
</reference>
<evidence type="ECO:0000313" key="2">
    <source>
        <dbReference type="EMBL" id="GAG80733.1"/>
    </source>
</evidence>
<dbReference type="InterPro" id="IPR050627">
    <property type="entry name" value="Nitroreductase/BluB"/>
</dbReference>
<protein>
    <recommendedName>
        <fullName evidence="1">Nitroreductase domain-containing protein</fullName>
    </recommendedName>
</protein>
<sequence>MELIKNEFVEFIKERKSVRSFIYKKIPKEVILEVIEAGRWAPSGNNSQPWRVCAVIHPTVKRMLSELTKYGGILEDAYVDLVIFLDLERGYDRTKDIQAIGAFVQNILLGVHAQEDLGAVWIGEILNRKEDVNKIFKFPVEKFELMGVVAIGMIDDAREKVRKESRERRSVDEFIDWF</sequence>
<dbReference type="PANTHER" id="PTHR23026:SF123">
    <property type="entry name" value="NAD(P)H NITROREDUCTASE RV3131-RELATED"/>
    <property type="match status" value="1"/>
</dbReference>
<comment type="caution">
    <text evidence="2">The sequence shown here is derived from an EMBL/GenBank/DDBJ whole genome shotgun (WGS) entry which is preliminary data.</text>
</comment>
<dbReference type="Gene3D" id="3.40.109.10">
    <property type="entry name" value="NADH Oxidase"/>
    <property type="match status" value="1"/>
</dbReference>
<proteinExistence type="predicted"/>
<dbReference type="AlphaFoldDB" id="X1B9A9"/>
<feature type="domain" description="Nitroreductase" evidence="1">
    <location>
        <begin position="67"/>
        <end position="152"/>
    </location>
</feature>
<accession>X1B9A9</accession>
<feature type="domain" description="Nitroreductase" evidence="1">
    <location>
        <begin position="12"/>
        <end position="60"/>
    </location>
</feature>
<dbReference type="Pfam" id="PF00881">
    <property type="entry name" value="Nitroreductase"/>
    <property type="match status" value="2"/>
</dbReference>
<dbReference type="InterPro" id="IPR029479">
    <property type="entry name" value="Nitroreductase"/>
</dbReference>
<dbReference type="SUPFAM" id="SSF55469">
    <property type="entry name" value="FMN-dependent nitroreductase-like"/>
    <property type="match status" value="1"/>
</dbReference>
<dbReference type="PANTHER" id="PTHR23026">
    <property type="entry name" value="NADPH NITROREDUCTASE"/>
    <property type="match status" value="1"/>
</dbReference>
<organism evidence="2">
    <name type="scientific">marine sediment metagenome</name>
    <dbReference type="NCBI Taxonomy" id="412755"/>
    <lineage>
        <taxon>unclassified sequences</taxon>
        <taxon>metagenomes</taxon>
        <taxon>ecological metagenomes</taxon>
    </lineage>
</organism>
<name>X1B9A9_9ZZZZ</name>